<dbReference type="AlphaFoldDB" id="A0A0C4DQP4"/>
<evidence type="ECO:0000256" key="8">
    <source>
        <dbReference type="RuleBase" id="RU361142"/>
    </source>
</evidence>
<evidence type="ECO:0000256" key="3">
    <source>
        <dbReference type="ARBA" id="ARBA00008743"/>
    </source>
</evidence>
<dbReference type="GO" id="GO:0016740">
    <property type="term" value="F:transferase activity"/>
    <property type="evidence" value="ECO:0007669"/>
    <property type="project" value="UniProtKB-KW"/>
</dbReference>
<keyword evidence="4 8" id="KW-0812">Transmembrane</keyword>
<evidence type="ECO:0000313" key="13">
    <source>
        <dbReference type="Proteomes" id="UP000011715"/>
    </source>
</evidence>
<proteinExistence type="inferred from homology"/>
<comment type="function">
    <text evidence="8">Subunit of the oligosaccharyl transferase (OST) complex that catalyzes the initial transfer of a defined glycan (Glc(3)Man(9)GlcNAc(2) in eukaryotes) from the lipid carrier dolichol-pyrophosphate to an asparagine residue within an Asn-X-Ser/Thr consensus motif in nascent polypeptide chains, the first step in protein N-glycosylation. N-glycosylation occurs cotranslationally and the complex associates with the Sec61 complex at the channel-forming translocon complex that mediates protein translocation across the endoplasmic reticulum (ER).</text>
</comment>
<evidence type="ECO:0000313" key="12">
    <source>
        <dbReference type="EnsemblFungi" id="MAPG_02190T0"/>
    </source>
</evidence>
<keyword evidence="8" id="KW-0732">Signal</keyword>
<comment type="subunit">
    <text evidence="8">Component of the oligosaccharyltransferase (OST) complex.</text>
</comment>
<feature type="signal peptide" evidence="8">
    <location>
        <begin position="1"/>
        <end position="19"/>
    </location>
</feature>
<feature type="domain" description="OST48 N-terminal" evidence="9">
    <location>
        <begin position="26"/>
        <end position="288"/>
    </location>
</feature>
<dbReference type="eggNOG" id="KOG2754">
    <property type="taxonomic scope" value="Eukaryota"/>
</dbReference>
<keyword evidence="13" id="KW-1185">Reference proteome</keyword>
<sequence length="468" mass="51235">MLRPALSLLVLALSSAVAAVSSSGSRLLVVLEDVAEKDKYSKFLGDLKSRGFDITYSTPKADSLQLFRLGRRTYDHAIFFPTKGKGLGPSLTPNLLLQFVKENGNILVALSSQTAAPSSIVSLLHELDLQLPAERTGLVVDHFNYDAASAPDLHDVVLVPAPAPVRPGVADVFASPDEKRLLAFPRGVAQTLSQSPLLNPVVRAPRTAYSYDPKEQAEAVDPDQLFAAGQQMSLVSAVQARNSARVAVVGSVEMLADKWFDAMVKPVDAKDEVATYNREFASRISAWAFQELGVLRVNRIEHHLNEAGASNASNPRIYRVNNDVTYTISLSQYDGKAWGPFAVPADDELQLEFSMLSPFHRLPLKVAALQPAPKEATAYTVSFRTPDQHGIFNFKVNYKRPFLTNIDTKDTVSVRHMAHDEWPRSYVISGAWPWLMGIGATVTGWLAFVLVFMFSAPAKKASAAKKTQ</sequence>
<dbReference type="EMBL" id="ADBL01000557">
    <property type="status" value="NOT_ANNOTATED_CDS"/>
    <property type="molecule type" value="Genomic_DNA"/>
</dbReference>
<comment type="subcellular location">
    <subcellularLocation>
        <location evidence="8">Endoplasmic reticulum membrane</location>
        <topology evidence="8">Single-pass type I membrane protein</topology>
    </subcellularLocation>
    <subcellularLocation>
        <location evidence="1">Membrane</location>
        <topology evidence="1">Single-pass type I membrane protein</topology>
    </subcellularLocation>
</comment>
<evidence type="ECO:0000313" key="11">
    <source>
        <dbReference type="EMBL" id="KLU83125.1"/>
    </source>
</evidence>
<comment type="pathway">
    <text evidence="2 8">Protein modification; protein glycosylation.</text>
</comment>
<evidence type="ECO:0000259" key="9">
    <source>
        <dbReference type="Pfam" id="PF03345"/>
    </source>
</evidence>
<evidence type="ECO:0000256" key="1">
    <source>
        <dbReference type="ARBA" id="ARBA00004479"/>
    </source>
</evidence>
<keyword evidence="7 8" id="KW-0472">Membrane</keyword>
<gene>
    <name evidence="11" type="ORF">MAPG_02190</name>
</gene>
<evidence type="ECO:0000256" key="5">
    <source>
        <dbReference type="ARBA" id="ARBA00022824"/>
    </source>
</evidence>
<dbReference type="Pfam" id="PF23358">
    <property type="entry name" value="OST48_MD"/>
    <property type="match status" value="1"/>
</dbReference>
<dbReference type="GO" id="GO:0018279">
    <property type="term" value="P:protein N-linked glycosylation via asparagine"/>
    <property type="evidence" value="ECO:0007669"/>
    <property type="project" value="UniProtKB-UniRule"/>
</dbReference>
<dbReference type="PANTHER" id="PTHR10830:SF0">
    <property type="entry name" value="DOLICHYL-DIPHOSPHOOLIGOSACCHARIDE--PROTEIN GLYCOSYLTRANSFERASE 48 KDA SUBUNIT"/>
    <property type="match status" value="1"/>
</dbReference>
<dbReference type="EnsemblFungi" id="MAPG_02190T0">
    <property type="protein sequence ID" value="MAPG_02190T0"/>
    <property type="gene ID" value="MAPG_02190"/>
</dbReference>
<dbReference type="UniPathway" id="UPA00378"/>
<comment type="similarity">
    <text evidence="3 8">Belongs to the DDOST 48 kDa subunit family.</text>
</comment>
<organism evidence="12 13">
    <name type="scientific">Magnaporthiopsis poae (strain ATCC 64411 / 73-15)</name>
    <name type="common">Kentucky bluegrass fungus</name>
    <name type="synonym">Magnaporthe poae</name>
    <dbReference type="NCBI Taxonomy" id="644358"/>
    <lineage>
        <taxon>Eukaryota</taxon>
        <taxon>Fungi</taxon>
        <taxon>Dikarya</taxon>
        <taxon>Ascomycota</taxon>
        <taxon>Pezizomycotina</taxon>
        <taxon>Sordariomycetes</taxon>
        <taxon>Sordariomycetidae</taxon>
        <taxon>Magnaporthales</taxon>
        <taxon>Magnaporthaceae</taxon>
        <taxon>Magnaporthiopsis</taxon>
    </lineage>
</organism>
<dbReference type="EMBL" id="GL876967">
    <property type="protein sequence ID" value="KLU83125.1"/>
    <property type="molecule type" value="Genomic_DNA"/>
</dbReference>
<dbReference type="PANTHER" id="PTHR10830">
    <property type="entry name" value="DOLICHYL-DIPHOSPHOOLIGOSACCHARIDE--PROTEIN GLYCOSYLTRANSFERASE 48 KDA SUBUNIT"/>
    <property type="match status" value="1"/>
</dbReference>
<reference evidence="12" key="4">
    <citation type="journal article" date="2015" name="G3 (Bethesda)">
        <title>Genome sequences of three phytopathogenic species of the Magnaporthaceae family of fungi.</title>
        <authorList>
            <person name="Okagaki L.H."/>
            <person name="Nunes C.C."/>
            <person name="Sailsbery J."/>
            <person name="Clay B."/>
            <person name="Brown D."/>
            <person name="John T."/>
            <person name="Oh Y."/>
            <person name="Young N."/>
            <person name="Fitzgerald M."/>
            <person name="Haas B.J."/>
            <person name="Zeng Q."/>
            <person name="Young S."/>
            <person name="Adiconis X."/>
            <person name="Fan L."/>
            <person name="Levin J.Z."/>
            <person name="Mitchell T.K."/>
            <person name="Okubara P.A."/>
            <person name="Farman M.L."/>
            <person name="Kohn L.M."/>
            <person name="Birren B."/>
            <person name="Ma L.-J."/>
            <person name="Dean R.A."/>
        </authorList>
    </citation>
    <scope>NUCLEOTIDE SEQUENCE</scope>
    <source>
        <strain evidence="12">ATCC 64411 / 73-15</strain>
    </source>
</reference>
<dbReference type="STRING" id="644358.A0A0C4DQP4"/>
<accession>A0A0C4DQP4</accession>
<evidence type="ECO:0000259" key="10">
    <source>
        <dbReference type="Pfam" id="PF23358"/>
    </source>
</evidence>
<feature type="transmembrane region" description="Helical" evidence="8">
    <location>
        <begin position="431"/>
        <end position="456"/>
    </location>
</feature>
<reference evidence="11" key="3">
    <citation type="submission" date="2011-03" db="EMBL/GenBank/DDBJ databases">
        <title>Annotation of Magnaporthe poae ATCC 64411.</title>
        <authorList>
            <person name="Ma L.-J."/>
            <person name="Dead R."/>
            <person name="Young S.K."/>
            <person name="Zeng Q."/>
            <person name="Gargeya S."/>
            <person name="Fitzgerald M."/>
            <person name="Haas B."/>
            <person name="Abouelleil A."/>
            <person name="Alvarado L."/>
            <person name="Arachchi H.M."/>
            <person name="Berlin A."/>
            <person name="Brown A."/>
            <person name="Chapman S.B."/>
            <person name="Chen Z."/>
            <person name="Dunbar C."/>
            <person name="Freedman E."/>
            <person name="Gearin G."/>
            <person name="Gellesch M."/>
            <person name="Goldberg J."/>
            <person name="Griggs A."/>
            <person name="Gujja S."/>
            <person name="Heiman D."/>
            <person name="Howarth C."/>
            <person name="Larson L."/>
            <person name="Lui A."/>
            <person name="MacDonald P.J.P."/>
            <person name="Mehta T."/>
            <person name="Montmayeur A."/>
            <person name="Murphy C."/>
            <person name="Neiman D."/>
            <person name="Pearson M."/>
            <person name="Priest M."/>
            <person name="Roberts A."/>
            <person name="Saif S."/>
            <person name="Shea T."/>
            <person name="Shenoy N."/>
            <person name="Sisk P."/>
            <person name="Stolte C."/>
            <person name="Sykes S."/>
            <person name="Yandava C."/>
            <person name="Wortman J."/>
            <person name="Nusbaum C."/>
            <person name="Birren B."/>
        </authorList>
    </citation>
    <scope>NUCLEOTIDE SEQUENCE</scope>
    <source>
        <strain evidence="11">ATCC 64411</strain>
    </source>
</reference>
<dbReference type="GO" id="GO:0008250">
    <property type="term" value="C:oligosaccharyltransferase complex"/>
    <property type="evidence" value="ECO:0007669"/>
    <property type="project" value="TreeGrafter"/>
</dbReference>
<reference evidence="13" key="2">
    <citation type="submission" date="2010-05" db="EMBL/GenBank/DDBJ databases">
        <title>The genome sequence of Magnaporthe poae strain ATCC 64411.</title>
        <authorList>
            <person name="Ma L.-J."/>
            <person name="Dead R."/>
            <person name="Young S."/>
            <person name="Zeng Q."/>
            <person name="Koehrsen M."/>
            <person name="Alvarado L."/>
            <person name="Berlin A."/>
            <person name="Chapman S.B."/>
            <person name="Chen Z."/>
            <person name="Freedman E."/>
            <person name="Gellesch M."/>
            <person name="Goldberg J."/>
            <person name="Griggs A."/>
            <person name="Gujja S."/>
            <person name="Heilman E.R."/>
            <person name="Heiman D."/>
            <person name="Hepburn T."/>
            <person name="Howarth C."/>
            <person name="Jen D."/>
            <person name="Larson L."/>
            <person name="Mehta T."/>
            <person name="Neiman D."/>
            <person name="Pearson M."/>
            <person name="Roberts A."/>
            <person name="Saif S."/>
            <person name="Shea T."/>
            <person name="Shenoy N."/>
            <person name="Sisk P."/>
            <person name="Stolte C."/>
            <person name="Sykes S."/>
            <person name="Walk T."/>
            <person name="White J."/>
            <person name="Yandava C."/>
            <person name="Haas B."/>
            <person name="Nusbaum C."/>
            <person name="Birren B."/>
        </authorList>
    </citation>
    <scope>NUCLEOTIDE SEQUENCE [LARGE SCALE GENOMIC DNA]</scope>
    <source>
        <strain evidence="13">ATCC 64411 / 73-15</strain>
    </source>
</reference>
<dbReference type="InterPro" id="IPR005013">
    <property type="entry name" value="DDOST_48_kDa_subunit"/>
</dbReference>
<dbReference type="InterPro" id="IPR055457">
    <property type="entry name" value="OST48_N"/>
</dbReference>
<dbReference type="VEuPathDB" id="FungiDB:MAPG_02190"/>
<dbReference type="InterPro" id="IPR055459">
    <property type="entry name" value="OST48_MD"/>
</dbReference>
<dbReference type="Pfam" id="PF03345">
    <property type="entry name" value="OST48_N"/>
    <property type="match status" value="1"/>
</dbReference>
<feature type="domain" description="OST48 middle" evidence="10">
    <location>
        <begin position="311"/>
        <end position="455"/>
    </location>
</feature>
<evidence type="ECO:0000256" key="2">
    <source>
        <dbReference type="ARBA" id="ARBA00004922"/>
    </source>
</evidence>
<evidence type="ECO:0000256" key="7">
    <source>
        <dbReference type="ARBA" id="ARBA00023136"/>
    </source>
</evidence>
<name>A0A0C4DQP4_MAGP6</name>
<keyword evidence="11" id="KW-0808">Transferase</keyword>
<keyword evidence="5 8" id="KW-0256">Endoplasmic reticulum</keyword>
<feature type="chain" id="PRO_5007354131" description="Dolichyl-diphosphooligosaccharide--protein glycosyltransferase subunit WBP1" evidence="8">
    <location>
        <begin position="20"/>
        <end position="468"/>
    </location>
</feature>
<reference evidence="12" key="5">
    <citation type="submission" date="2015-06" db="UniProtKB">
        <authorList>
            <consortium name="EnsemblFungi"/>
        </authorList>
    </citation>
    <scope>IDENTIFICATION</scope>
    <source>
        <strain evidence="12">ATCC 64411</strain>
    </source>
</reference>
<protein>
    <recommendedName>
        <fullName evidence="8">Dolichyl-diphosphooligosaccharide--protein glycosyltransferase subunit WBP1</fullName>
        <shortName evidence="8">Oligosaccharyl transferase subunit WBP1</shortName>
    </recommendedName>
</protein>
<dbReference type="OMA" id="AHDEYPR"/>
<keyword evidence="6 8" id="KW-1133">Transmembrane helix</keyword>
<reference evidence="11" key="1">
    <citation type="submission" date="2010-05" db="EMBL/GenBank/DDBJ databases">
        <title>The Genome Sequence of Magnaporthe poae strain ATCC 64411.</title>
        <authorList>
            <consortium name="The Broad Institute Genome Sequencing Platform"/>
            <consortium name="Broad Institute Genome Sequencing Center for Infectious Disease"/>
            <person name="Ma L.-J."/>
            <person name="Dead R."/>
            <person name="Young S."/>
            <person name="Zeng Q."/>
            <person name="Koehrsen M."/>
            <person name="Alvarado L."/>
            <person name="Berlin A."/>
            <person name="Chapman S.B."/>
            <person name="Chen Z."/>
            <person name="Freedman E."/>
            <person name="Gellesch M."/>
            <person name="Goldberg J."/>
            <person name="Griggs A."/>
            <person name="Gujja S."/>
            <person name="Heilman E.R."/>
            <person name="Heiman D."/>
            <person name="Hepburn T."/>
            <person name="Howarth C."/>
            <person name="Jen D."/>
            <person name="Larson L."/>
            <person name="Mehta T."/>
            <person name="Neiman D."/>
            <person name="Pearson M."/>
            <person name="Roberts A."/>
            <person name="Saif S."/>
            <person name="Shea T."/>
            <person name="Shenoy N."/>
            <person name="Sisk P."/>
            <person name="Stolte C."/>
            <person name="Sykes S."/>
            <person name="Walk T."/>
            <person name="White J."/>
            <person name="Yandava C."/>
            <person name="Haas B."/>
            <person name="Nusbaum C."/>
            <person name="Birren B."/>
        </authorList>
    </citation>
    <scope>NUCLEOTIDE SEQUENCE</scope>
    <source>
        <strain evidence="11">ATCC 64411</strain>
    </source>
</reference>
<evidence type="ECO:0000256" key="4">
    <source>
        <dbReference type="ARBA" id="ARBA00022692"/>
    </source>
</evidence>
<dbReference type="Proteomes" id="UP000011715">
    <property type="component" value="Unassembled WGS sequence"/>
</dbReference>
<evidence type="ECO:0000256" key="6">
    <source>
        <dbReference type="ARBA" id="ARBA00022989"/>
    </source>
</evidence>
<dbReference type="OrthoDB" id="29105at2759"/>